<name>A0A1P8MVF0_9RHOB</name>
<accession>A0A1P8MVF0</accession>
<gene>
    <name evidence="1" type="ORF">BWR18_10015</name>
</gene>
<dbReference type="EMBL" id="CP019312">
    <property type="protein sequence ID" value="APX11973.1"/>
    <property type="molecule type" value="Genomic_DNA"/>
</dbReference>
<dbReference type="Proteomes" id="UP000186336">
    <property type="component" value="Chromosome"/>
</dbReference>
<sequence length="553" mass="60346">MAEDLLTIQRLRLDCSTSAQAQPDQVRGSLERTAKTALSAATQQALDQAMPGDWRGSESIIHLQRLEVTLEIDTSINRDTIARVWGQRLAVEVLRAIARPDVLRFDDEPTRLAAFLADLVQGRAWHSGLWFDFDGLKPLDHSVAIRTALLRDIPQGLAACNALRPSDLNRCLEALRSQDAQCVLDAFLAPPPTHPVPRALHSLARAAVSQVQYLPFSARQSHDHFVLALLATRPDAVAPMLTLGPMRVRALAALVLDHVAKGASQAKSQSFTEILPDTGWASADRSRTLDPTETRAISAAVAKAAGMAEAEVKDTSLQERATPFGGAFLLWPQIRALPWNRLFPDTDLRVICAAQEAVLARILGAELSHLHHDPTLAVLFEADPAAQDTVPEISADRLAQILHPWFLAEGAKKVRWRKAAPLWYLTCGNHGYWMEVTDHPPETSANQNDAESATTAADAETLALTIDTPQIPWLAQIVCKRLAYRLPGFADATVGFLRQNILPMGASVLVDGESAVNVTLDHAPLGIMLNLTGLARQRYEVVPGKFVQLAQGE</sequence>
<keyword evidence="2" id="KW-1185">Reference proteome</keyword>
<dbReference type="AlphaFoldDB" id="A0A1P8MVF0"/>
<dbReference type="STRING" id="299262.BWR18_10015"/>
<evidence type="ECO:0000313" key="1">
    <source>
        <dbReference type="EMBL" id="APX11973.1"/>
    </source>
</evidence>
<organism evidence="1 2">
    <name type="scientific">Tateyamaria omphalii</name>
    <dbReference type="NCBI Taxonomy" id="299262"/>
    <lineage>
        <taxon>Bacteria</taxon>
        <taxon>Pseudomonadati</taxon>
        <taxon>Pseudomonadota</taxon>
        <taxon>Alphaproteobacteria</taxon>
        <taxon>Rhodobacterales</taxon>
        <taxon>Roseobacteraceae</taxon>
        <taxon>Tateyamaria</taxon>
    </lineage>
</organism>
<protein>
    <submittedName>
        <fullName evidence="1">Uncharacterized protein</fullName>
    </submittedName>
</protein>
<dbReference type="RefSeq" id="WP_076627908.1">
    <property type="nucleotide sequence ID" value="NZ_CP019312.1"/>
</dbReference>
<proteinExistence type="predicted"/>
<dbReference type="KEGG" id="tom:BWR18_10015"/>
<evidence type="ECO:0000313" key="2">
    <source>
        <dbReference type="Proteomes" id="UP000186336"/>
    </source>
</evidence>
<reference evidence="1 2" key="1">
    <citation type="submission" date="2017-01" db="EMBL/GenBank/DDBJ databases">
        <title>Complete genome of Tateyamaria omphalii DOK1-4 isolated from seawater in Dokdo.</title>
        <authorList>
            <person name="Kim J.H."/>
            <person name="Chi W.-J."/>
        </authorList>
    </citation>
    <scope>NUCLEOTIDE SEQUENCE [LARGE SCALE GENOMIC DNA]</scope>
    <source>
        <strain evidence="1 2">DOK1-4</strain>
    </source>
</reference>